<evidence type="ECO:0000256" key="8">
    <source>
        <dbReference type="SAM" id="MobiDB-lite"/>
    </source>
</evidence>
<evidence type="ECO:0000256" key="5">
    <source>
        <dbReference type="ARBA" id="ARBA00022842"/>
    </source>
</evidence>
<dbReference type="eggNOG" id="ENOG502SAKE">
    <property type="taxonomic scope" value="Eukaryota"/>
</dbReference>
<accession>A0A177WRE3</accession>
<evidence type="ECO:0000256" key="3">
    <source>
        <dbReference type="ARBA" id="ARBA00022448"/>
    </source>
</evidence>
<dbReference type="OrthoDB" id="48232at2759"/>
<reference evidence="11 12" key="1">
    <citation type="submission" date="2006-10" db="EMBL/GenBank/DDBJ databases">
        <title>The Genome Sequence of Batrachochytrium dendrobatidis JEL423.</title>
        <authorList>
            <consortium name="The Broad Institute Genome Sequencing Platform"/>
            <person name="Birren B."/>
            <person name="Lander E."/>
            <person name="Galagan J."/>
            <person name="Cuomo C."/>
            <person name="Devon K."/>
            <person name="Jaffe D."/>
            <person name="Butler J."/>
            <person name="Alvarez P."/>
            <person name="Gnerre S."/>
            <person name="Grabherr M."/>
            <person name="Kleber M."/>
            <person name="Mauceli E."/>
            <person name="Brockman W."/>
            <person name="Young S."/>
            <person name="LaButti K."/>
            <person name="Sykes S."/>
            <person name="DeCaprio D."/>
            <person name="Crawford M."/>
            <person name="Koehrsen M."/>
            <person name="Engels R."/>
            <person name="Montgomery P."/>
            <person name="Pearson M."/>
            <person name="Howarth C."/>
            <person name="Larson L."/>
            <person name="White J."/>
            <person name="O'Leary S."/>
            <person name="Kodira C."/>
            <person name="Zeng Q."/>
            <person name="Yandava C."/>
            <person name="Alvarado L."/>
            <person name="Longcore J."/>
            <person name="James T."/>
        </authorList>
    </citation>
    <scope>NUCLEOTIDE SEQUENCE [LARGE SCALE GENOMIC DNA]</scope>
    <source>
        <strain evidence="11 12">JEL423</strain>
    </source>
</reference>
<dbReference type="SUPFAM" id="SSF161093">
    <property type="entry name" value="MgtE membrane domain-like"/>
    <property type="match status" value="1"/>
</dbReference>
<feature type="transmembrane region" description="Helical" evidence="9">
    <location>
        <begin position="360"/>
        <end position="377"/>
    </location>
</feature>
<keyword evidence="3" id="KW-0813">Transport</keyword>
<evidence type="ECO:0000256" key="9">
    <source>
        <dbReference type="SAM" id="Phobius"/>
    </source>
</evidence>
<reference evidence="11 12" key="2">
    <citation type="submission" date="2016-05" db="EMBL/GenBank/DDBJ databases">
        <title>Lineage-specific infection strategies underlie the spectrum of fungal disease in amphibians.</title>
        <authorList>
            <person name="Cuomo C.A."/>
            <person name="Farrer R.A."/>
            <person name="James T."/>
            <person name="Longcore J."/>
            <person name="Birren B."/>
        </authorList>
    </citation>
    <scope>NUCLEOTIDE SEQUENCE [LARGE SCALE GENOMIC DNA]</scope>
    <source>
        <strain evidence="11 12">JEL423</strain>
    </source>
</reference>
<evidence type="ECO:0000259" key="10">
    <source>
        <dbReference type="Pfam" id="PF01769"/>
    </source>
</evidence>
<evidence type="ECO:0000256" key="4">
    <source>
        <dbReference type="ARBA" id="ARBA00022692"/>
    </source>
</evidence>
<feature type="domain" description="SLC41A/MgtE integral membrane" evidence="10">
    <location>
        <begin position="317"/>
        <end position="395"/>
    </location>
</feature>
<dbReference type="Proteomes" id="UP000077115">
    <property type="component" value="Unassembled WGS sequence"/>
</dbReference>
<feature type="compositionally biased region" description="Low complexity" evidence="8">
    <location>
        <begin position="199"/>
        <end position="214"/>
    </location>
</feature>
<dbReference type="Pfam" id="PF01769">
    <property type="entry name" value="MgtE"/>
    <property type="match status" value="1"/>
</dbReference>
<keyword evidence="6 9" id="KW-1133">Transmembrane helix</keyword>
<dbReference type="InterPro" id="IPR036739">
    <property type="entry name" value="SLC41_membr_dom_sf"/>
</dbReference>
<evidence type="ECO:0000256" key="1">
    <source>
        <dbReference type="ARBA" id="ARBA00004141"/>
    </source>
</evidence>
<dbReference type="GO" id="GO:0016020">
    <property type="term" value="C:membrane"/>
    <property type="evidence" value="ECO:0007669"/>
    <property type="project" value="UniProtKB-SubCell"/>
</dbReference>
<proteinExistence type="inferred from homology"/>
<protein>
    <recommendedName>
        <fullName evidence="10">SLC41A/MgtE integral membrane domain-containing protein</fullName>
    </recommendedName>
</protein>
<comment type="similarity">
    <text evidence="2">Belongs to the SLC41A transporter family.</text>
</comment>
<evidence type="ECO:0000256" key="7">
    <source>
        <dbReference type="ARBA" id="ARBA00023136"/>
    </source>
</evidence>
<dbReference type="AlphaFoldDB" id="A0A177WRE3"/>
<comment type="subcellular location">
    <subcellularLocation>
        <location evidence="1">Membrane</location>
        <topology evidence="1">Multi-pass membrane protein</topology>
    </subcellularLocation>
</comment>
<dbReference type="PANTHER" id="PTHR41394">
    <property type="entry name" value="MAGNESIUM TRANSPORTER MGTE"/>
    <property type="match status" value="1"/>
</dbReference>
<feature type="transmembrane region" description="Helical" evidence="9">
    <location>
        <begin position="275"/>
        <end position="300"/>
    </location>
</feature>
<dbReference type="InterPro" id="IPR006667">
    <property type="entry name" value="SLC41_membr_dom"/>
</dbReference>
<evidence type="ECO:0000313" key="12">
    <source>
        <dbReference type="Proteomes" id="UP000077115"/>
    </source>
</evidence>
<dbReference type="Gene3D" id="1.10.357.20">
    <property type="entry name" value="SLC41 divalent cation transporters, integral membrane domain"/>
    <property type="match status" value="1"/>
</dbReference>
<keyword evidence="5" id="KW-0460">Magnesium</keyword>
<keyword evidence="4 9" id="KW-0812">Transmembrane</keyword>
<evidence type="ECO:0000256" key="2">
    <source>
        <dbReference type="ARBA" id="ARBA00009749"/>
    </source>
</evidence>
<evidence type="ECO:0000313" key="11">
    <source>
        <dbReference type="EMBL" id="OAJ42462.1"/>
    </source>
</evidence>
<dbReference type="EMBL" id="DS022307">
    <property type="protein sequence ID" value="OAJ42462.1"/>
    <property type="molecule type" value="Genomic_DNA"/>
</dbReference>
<dbReference type="PANTHER" id="PTHR41394:SF5">
    <property type="entry name" value="SLC41A_MGTE INTEGRAL MEMBRANE DOMAIN-CONTAINING PROTEIN"/>
    <property type="match status" value="1"/>
</dbReference>
<dbReference type="GO" id="GO:0008324">
    <property type="term" value="F:monoatomic cation transmembrane transporter activity"/>
    <property type="evidence" value="ECO:0007669"/>
    <property type="project" value="InterPro"/>
</dbReference>
<sequence length="412" mass="44851">MSHKPNNPFIDDVPDWSADFSNDILNTGSSNIANPASKTVDYDSHAQSLWKQDSLIDRTVLPASSSNDIHISASRAMASKSKDSALLDSSISWHRPLDSLYTHISDNQISDGLPAAFAQTSTYSEKSHSDPLHLQLDHNNLVAQHLSSSRVSFQAHSDVDDGHSDSVELLDKRYNPDTLLNSMGCHATDIHSSNLSLNGSPLSPCDTGHSSTSETRSRASRPRRKREDVFRLPEQEFLDLVLQEENPLLIRELLSQRLTYLSSNNFAEKMANMPAWMVAVSRCPAIIATLSLELIVGAVISSRHELIRSNMMITSFLPVLSSIAGNVGLQASTATLRGLSTGHASASSISSVIRILLKEFYASLVVASFAGISLMIISSSWAHAMNFGIATGLSSPHVSCIENRSGTYGWTF</sequence>
<dbReference type="VEuPathDB" id="FungiDB:BDEG_25914"/>
<name>A0A177WRE3_BATDL</name>
<dbReference type="STRING" id="403673.A0A177WRE3"/>
<keyword evidence="7 9" id="KW-0472">Membrane</keyword>
<evidence type="ECO:0000256" key="6">
    <source>
        <dbReference type="ARBA" id="ARBA00022989"/>
    </source>
</evidence>
<gene>
    <name evidence="11" type="ORF">BDEG_25914</name>
</gene>
<organism evidence="11 12">
    <name type="scientific">Batrachochytrium dendrobatidis (strain JEL423)</name>
    <dbReference type="NCBI Taxonomy" id="403673"/>
    <lineage>
        <taxon>Eukaryota</taxon>
        <taxon>Fungi</taxon>
        <taxon>Fungi incertae sedis</taxon>
        <taxon>Chytridiomycota</taxon>
        <taxon>Chytridiomycota incertae sedis</taxon>
        <taxon>Chytridiomycetes</taxon>
        <taxon>Rhizophydiales</taxon>
        <taxon>Rhizophydiales incertae sedis</taxon>
        <taxon>Batrachochytrium</taxon>
    </lineage>
</organism>
<feature type="region of interest" description="Disordered" evidence="8">
    <location>
        <begin position="199"/>
        <end position="226"/>
    </location>
</feature>